<dbReference type="EMBL" id="EQ974186">
    <property type="protein sequence ID" value="EEF32160.1"/>
    <property type="molecule type" value="Genomic_DNA"/>
</dbReference>
<evidence type="ECO:0000313" key="2">
    <source>
        <dbReference type="EMBL" id="EEF32160.1"/>
    </source>
</evidence>
<name>B9SW44_RICCO</name>
<reference evidence="3" key="1">
    <citation type="journal article" date="2010" name="Nat. Biotechnol.">
        <title>Draft genome sequence of the oilseed species Ricinus communis.</title>
        <authorList>
            <person name="Chan A.P."/>
            <person name="Crabtree J."/>
            <person name="Zhao Q."/>
            <person name="Lorenzi H."/>
            <person name="Orvis J."/>
            <person name="Puiu D."/>
            <person name="Melake-Berhan A."/>
            <person name="Jones K.M."/>
            <person name="Redman J."/>
            <person name="Chen G."/>
            <person name="Cahoon E.B."/>
            <person name="Gedil M."/>
            <person name="Stanke M."/>
            <person name="Haas B.J."/>
            <person name="Wortman J.R."/>
            <person name="Fraser-Liggett C.M."/>
            <person name="Ravel J."/>
            <person name="Rabinowicz P.D."/>
        </authorList>
    </citation>
    <scope>NUCLEOTIDE SEQUENCE [LARGE SCALE GENOMIC DNA]</scope>
    <source>
        <strain evidence="3">cv. Hale</strain>
    </source>
</reference>
<keyword evidence="3" id="KW-1185">Reference proteome</keyword>
<dbReference type="AlphaFoldDB" id="B9SW44"/>
<organism evidence="2 3">
    <name type="scientific">Ricinus communis</name>
    <name type="common">Castor bean</name>
    <dbReference type="NCBI Taxonomy" id="3988"/>
    <lineage>
        <taxon>Eukaryota</taxon>
        <taxon>Viridiplantae</taxon>
        <taxon>Streptophyta</taxon>
        <taxon>Embryophyta</taxon>
        <taxon>Tracheophyta</taxon>
        <taxon>Spermatophyta</taxon>
        <taxon>Magnoliopsida</taxon>
        <taxon>eudicotyledons</taxon>
        <taxon>Gunneridae</taxon>
        <taxon>Pentapetalae</taxon>
        <taxon>rosids</taxon>
        <taxon>fabids</taxon>
        <taxon>Malpighiales</taxon>
        <taxon>Euphorbiaceae</taxon>
        <taxon>Acalyphoideae</taxon>
        <taxon>Acalypheae</taxon>
        <taxon>Ricinus</taxon>
    </lineage>
</organism>
<gene>
    <name evidence="2" type="ORF">RCOM_0346890</name>
</gene>
<protein>
    <submittedName>
        <fullName evidence="2">Uncharacterized protein</fullName>
    </submittedName>
</protein>
<evidence type="ECO:0000313" key="3">
    <source>
        <dbReference type="Proteomes" id="UP000008311"/>
    </source>
</evidence>
<dbReference type="InParanoid" id="B9SW44"/>
<evidence type="ECO:0000256" key="1">
    <source>
        <dbReference type="SAM" id="MobiDB-lite"/>
    </source>
</evidence>
<feature type="compositionally biased region" description="Basic residues" evidence="1">
    <location>
        <begin position="34"/>
        <end position="44"/>
    </location>
</feature>
<dbReference type="Proteomes" id="UP000008311">
    <property type="component" value="Unassembled WGS sequence"/>
</dbReference>
<feature type="region of interest" description="Disordered" evidence="1">
    <location>
        <begin position="34"/>
        <end position="59"/>
    </location>
</feature>
<proteinExistence type="predicted"/>
<sequence>MIRLLTSEKIKLAMYINVPIEEHQQIMKKNNKSHKTFSNGRKKIVSYADGSSEHSQKKL</sequence>
<accession>B9SW44</accession>